<keyword evidence="3" id="KW-0547">Nucleotide-binding</keyword>
<evidence type="ECO:0000256" key="5">
    <source>
        <dbReference type="ARBA" id="ARBA00022967"/>
    </source>
</evidence>
<keyword evidence="2" id="KW-1003">Cell membrane</keyword>
<dbReference type="InterPro" id="IPR027417">
    <property type="entry name" value="P-loop_NTPase"/>
</dbReference>
<gene>
    <name evidence="8" type="primary">araG_9</name>
    <name evidence="8" type="ORF">SDC9_158779</name>
</gene>
<dbReference type="Gene3D" id="3.40.50.300">
    <property type="entry name" value="P-loop containing nucleotide triphosphate hydrolases"/>
    <property type="match status" value="1"/>
</dbReference>
<dbReference type="SUPFAM" id="SSF52540">
    <property type="entry name" value="P-loop containing nucleoside triphosphate hydrolases"/>
    <property type="match status" value="1"/>
</dbReference>
<keyword evidence="5" id="KW-1278">Translocase</keyword>
<evidence type="ECO:0000259" key="7">
    <source>
        <dbReference type="Pfam" id="PF00005"/>
    </source>
</evidence>
<accession>A0A645FCV1</accession>
<evidence type="ECO:0000256" key="6">
    <source>
        <dbReference type="ARBA" id="ARBA00023136"/>
    </source>
</evidence>
<evidence type="ECO:0000256" key="4">
    <source>
        <dbReference type="ARBA" id="ARBA00022840"/>
    </source>
</evidence>
<comment type="caution">
    <text evidence="8">The sequence shown here is derived from an EMBL/GenBank/DDBJ whole genome shotgun (WGS) entry which is preliminary data.</text>
</comment>
<feature type="domain" description="ABC transporter" evidence="7">
    <location>
        <begin position="7"/>
        <end position="80"/>
    </location>
</feature>
<dbReference type="GO" id="GO:0005524">
    <property type="term" value="F:ATP binding"/>
    <property type="evidence" value="ECO:0007669"/>
    <property type="project" value="UniProtKB-KW"/>
</dbReference>
<dbReference type="PANTHER" id="PTHR43790:SF3">
    <property type="entry name" value="D-ALLOSE IMPORT ATP-BINDING PROTEIN ALSA-RELATED"/>
    <property type="match status" value="1"/>
</dbReference>
<keyword evidence="6" id="KW-0472">Membrane</keyword>
<dbReference type="GO" id="GO:0016887">
    <property type="term" value="F:ATP hydrolysis activity"/>
    <property type="evidence" value="ECO:0007669"/>
    <property type="project" value="InterPro"/>
</dbReference>
<sequence>MIHSIRDNLCYASMSRTAKGWLENKRMRAEIADEQVNGLQIKVPSVKASAGSLSGGNQQKVVVGNWLNTQPKIMLYDEPSRGIDVAAKQQIFEIMWEQSKQGISTIFVSSELEELLETCNRILIMSDGKITGEAVPEELSVEALYSMCMED</sequence>
<dbReference type="Pfam" id="PF00005">
    <property type="entry name" value="ABC_tran"/>
    <property type="match status" value="1"/>
</dbReference>
<protein>
    <submittedName>
        <fullName evidence="8">Arabinose import ATP-binding protein AraG</fullName>
        <ecNumber evidence="8">3.6.3.17</ecNumber>
    </submittedName>
</protein>
<dbReference type="PANTHER" id="PTHR43790">
    <property type="entry name" value="CARBOHYDRATE TRANSPORT ATP-BINDING PROTEIN MG119-RELATED"/>
    <property type="match status" value="1"/>
</dbReference>
<keyword evidence="4 8" id="KW-0067">ATP-binding</keyword>
<dbReference type="InterPro" id="IPR050107">
    <property type="entry name" value="ABC_carbohydrate_import_ATPase"/>
</dbReference>
<dbReference type="InterPro" id="IPR003439">
    <property type="entry name" value="ABC_transporter-like_ATP-bd"/>
</dbReference>
<name>A0A645FCV1_9ZZZZ</name>
<keyword evidence="8" id="KW-0378">Hydrolase</keyword>
<evidence type="ECO:0000256" key="1">
    <source>
        <dbReference type="ARBA" id="ARBA00022448"/>
    </source>
</evidence>
<evidence type="ECO:0000256" key="3">
    <source>
        <dbReference type="ARBA" id="ARBA00022741"/>
    </source>
</evidence>
<keyword evidence="1" id="KW-0813">Transport</keyword>
<proteinExistence type="predicted"/>
<dbReference type="AlphaFoldDB" id="A0A645FCV1"/>
<evidence type="ECO:0000256" key="2">
    <source>
        <dbReference type="ARBA" id="ARBA00022475"/>
    </source>
</evidence>
<reference evidence="8" key="1">
    <citation type="submission" date="2019-08" db="EMBL/GenBank/DDBJ databases">
        <authorList>
            <person name="Kucharzyk K."/>
            <person name="Murdoch R.W."/>
            <person name="Higgins S."/>
            <person name="Loffler F."/>
        </authorList>
    </citation>
    <scope>NUCLEOTIDE SEQUENCE</scope>
</reference>
<dbReference type="EMBL" id="VSSQ01057693">
    <property type="protein sequence ID" value="MPN11476.1"/>
    <property type="molecule type" value="Genomic_DNA"/>
</dbReference>
<evidence type="ECO:0000313" key="8">
    <source>
        <dbReference type="EMBL" id="MPN11476.1"/>
    </source>
</evidence>
<dbReference type="EC" id="3.6.3.17" evidence="8"/>
<organism evidence="8">
    <name type="scientific">bioreactor metagenome</name>
    <dbReference type="NCBI Taxonomy" id="1076179"/>
    <lineage>
        <taxon>unclassified sequences</taxon>
        <taxon>metagenomes</taxon>
        <taxon>ecological metagenomes</taxon>
    </lineage>
</organism>